<evidence type="ECO:0000313" key="1">
    <source>
        <dbReference type="EMBL" id="QRW21798.1"/>
    </source>
</evidence>
<dbReference type="RefSeq" id="XP_043182035.1">
    <property type="nucleotide sequence ID" value="XM_043326603.1"/>
</dbReference>
<accession>A0A8H8NZJ5</accession>
<organism evidence="1 2">
    <name type="scientific">Rhizoctonia solani</name>
    <dbReference type="NCBI Taxonomy" id="456999"/>
    <lineage>
        <taxon>Eukaryota</taxon>
        <taxon>Fungi</taxon>
        <taxon>Dikarya</taxon>
        <taxon>Basidiomycota</taxon>
        <taxon>Agaricomycotina</taxon>
        <taxon>Agaricomycetes</taxon>
        <taxon>Cantharellales</taxon>
        <taxon>Ceratobasidiaceae</taxon>
        <taxon>Rhizoctonia</taxon>
    </lineage>
</organism>
<gene>
    <name evidence="1" type="ORF">RhiXN_06787</name>
</gene>
<sequence length="108" mass="11841">MLCARLEALSSGRVLRDIALRTNSSAPNVMHANPALLMPDIRKEASDEDLLTILDSLSLRIENALGTIHRHQVSGYDGVLSQLAEAIRLNPEMIVQALAMYQGVMGMR</sequence>
<dbReference type="Proteomes" id="UP000650533">
    <property type="component" value="Chromosome 7"/>
</dbReference>
<dbReference type="EMBL" id="CP059664">
    <property type="protein sequence ID" value="QRW21798.1"/>
    <property type="molecule type" value="Genomic_DNA"/>
</dbReference>
<name>A0A8H8NZJ5_9AGAM</name>
<dbReference type="GeneID" id="67029066"/>
<proteinExistence type="predicted"/>
<evidence type="ECO:0000313" key="2">
    <source>
        <dbReference type="Proteomes" id="UP000650533"/>
    </source>
</evidence>
<dbReference type="KEGG" id="rsx:RhiXN_06787"/>
<reference evidence="1" key="1">
    <citation type="submission" date="2020-05" db="EMBL/GenBank/DDBJ databases">
        <title>Evolutionary and genomic comparisons of hybrid uninucleate and nonhybrid Rhizoctonia fungi.</title>
        <authorList>
            <person name="Li C."/>
            <person name="Chen X."/>
        </authorList>
    </citation>
    <scope>NUCLEOTIDE SEQUENCE</scope>
    <source>
        <strain evidence="1">AG-1 IA</strain>
    </source>
</reference>
<dbReference type="AlphaFoldDB" id="A0A8H8NZJ5"/>
<protein>
    <submittedName>
        <fullName evidence="1">Adenylate cyclase</fullName>
    </submittedName>
</protein>